<dbReference type="PANTHER" id="PTHR30474:SF2">
    <property type="entry name" value="PEPTIDOGLYCAN GLYCOSYLTRANSFERASE FTSW-RELATED"/>
    <property type="match status" value="1"/>
</dbReference>
<keyword evidence="5" id="KW-0133">Cell shape</keyword>
<protein>
    <recommendedName>
        <fullName evidence="12">Probable peptidoglycan glycosyltransferase FtsW</fullName>
        <ecNumber evidence="14">2.4.99.28</ecNumber>
    </recommendedName>
    <alternativeName>
        <fullName evidence="13">Cell division protein FtsW</fullName>
    </alternativeName>
    <alternativeName>
        <fullName evidence="10">Cell wall polymerase</fullName>
    </alternativeName>
    <alternativeName>
        <fullName evidence="9">Peptidoglycan polymerase</fullName>
    </alternativeName>
</protein>
<gene>
    <name evidence="18" type="ORF">H5975_06065</name>
</gene>
<sequence>MQVALRKLKQLDPWIALPYITLCIIGVIMVYSASAGIQMQNGGSPTGYLIKQSIFAVIGVAIALFVALMRLSILRNSKVLKGFFVVLLVMLLYVKIFGAAVNGAQGWINVGFFSIQPAEIAKFFLVVYLANQFAHYNERQETYSLTKAGYPISVAAVLLFLIFIQPDFGGFAINGSIVVVMFLGSEINWRKGVWILLTSLGLLIVGLPLIAKFVVAHFHGYQVNRFVAYINPFANNNGVGNQLVNSYYAISNGGLTGVGLGNSIQKMGYLPEPNTDFILAIISEELGWLMVAFILVLIMIIVCRTIQIGVKVDSLYQALLCYGVATFIAVETFFNIGGVSGLLPITGVTLPFISYGGSSMVVLSAAIGLVLNVSRHYKRARSLMK</sequence>
<evidence type="ECO:0000256" key="2">
    <source>
        <dbReference type="ARBA" id="ARBA00022676"/>
    </source>
</evidence>
<evidence type="ECO:0000256" key="4">
    <source>
        <dbReference type="ARBA" id="ARBA00022692"/>
    </source>
</evidence>
<feature type="transmembrane region" description="Helical" evidence="17">
    <location>
        <begin position="142"/>
        <end position="162"/>
    </location>
</feature>
<name>A0ABS2H1H3_9LACO</name>
<keyword evidence="4 17" id="KW-0812">Transmembrane</keyword>
<evidence type="ECO:0000256" key="8">
    <source>
        <dbReference type="ARBA" id="ARBA00023136"/>
    </source>
</evidence>
<evidence type="ECO:0000256" key="10">
    <source>
        <dbReference type="ARBA" id="ARBA00033270"/>
    </source>
</evidence>
<dbReference type="InterPro" id="IPR001182">
    <property type="entry name" value="FtsW/RodA"/>
</dbReference>
<feature type="transmembrane region" description="Helical" evidence="17">
    <location>
        <begin position="192"/>
        <end position="211"/>
    </location>
</feature>
<feature type="transmembrane region" description="Helical" evidence="17">
    <location>
        <begin position="352"/>
        <end position="374"/>
    </location>
</feature>
<accession>A0ABS2H1H3</accession>
<dbReference type="PANTHER" id="PTHR30474">
    <property type="entry name" value="CELL CYCLE PROTEIN"/>
    <property type="match status" value="1"/>
</dbReference>
<evidence type="ECO:0000256" key="7">
    <source>
        <dbReference type="ARBA" id="ARBA00022989"/>
    </source>
</evidence>
<comment type="caution">
    <text evidence="18">The sequence shown here is derived from an EMBL/GenBank/DDBJ whole genome shotgun (WGS) entry which is preliminary data.</text>
</comment>
<feature type="transmembrane region" description="Helical" evidence="17">
    <location>
        <begin position="83"/>
        <end position="101"/>
    </location>
</feature>
<organism evidence="18 19">
    <name type="scientific">Limosilactobacillus coleohominis</name>
    <dbReference type="NCBI Taxonomy" id="181675"/>
    <lineage>
        <taxon>Bacteria</taxon>
        <taxon>Bacillati</taxon>
        <taxon>Bacillota</taxon>
        <taxon>Bacilli</taxon>
        <taxon>Lactobacillales</taxon>
        <taxon>Lactobacillaceae</taxon>
        <taxon>Limosilactobacillus</taxon>
    </lineage>
</organism>
<keyword evidence="6" id="KW-0573">Peptidoglycan synthesis</keyword>
<comment type="catalytic activity">
    <reaction evidence="15">
        <text>[GlcNAc-(1-&gt;4)-Mur2Ac(oyl-L-Ala-gamma-D-Glu-L-Lys-D-Ala-D-Ala)](n)-di-trans,octa-cis-undecaprenyl diphosphate + beta-D-GlcNAc-(1-&gt;4)-Mur2Ac(oyl-L-Ala-gamma-D-Glu-L-Lys-D-Ala-D-Ala)-di-trans,octa-cis-undecaprenyl diphosphate = [GlcNAc-(1-&gt;4)-Mur2Ac(oyl-L-Ala-gamma-D-Glu-L-Lys-D-Ala-D-Ala)](n+1)-di-trans,octa-cis-undecaprenyl diphosphate + di-trans,octa-cis-undecaprenyl diphosphate + H(+)</text>
        <dbReference type="Rhea" id="RHEA:23708"/>
        <dbReference type="Rhea" id="RHEA-COMP:9602"/>
        <dbReference type="Rhea" id="RHEA-COMP:9603"/>
        <dbReference type="ChEBI" id="CHEBI:15378"/>
        <dbReference type="ChEBI" id="CHEBI:58405"/>
        <dbReference type="ChEBI" id="CHEBI:60033"/>
        <dbReference type="ChEBI" id="CHEBI:78435"/>
        <dbReference type="EC" id="2.4.99.28"/>
    </reaction>
</comment>
<evidence type="ECO:0000256" key="12">
    <source>
        <dbReference type="ARBA" id="ARBA00041185"/>
    </source>
</evidence>
<evidence type="ECO:0000256" key="13">
    <source>
        <dbReference type="ARBA" id="ARBA00041418"/>
    </source>
</evidence>
<keyword evidence="8 17" id="KW-0472">Membrane</keyword>
<comment type="similarity">
    <text evidence="11">Belongs to the SEDS family. FtsW subfamily.</text>
</comment>
<feature type="transmembrane region" description="Helical" evidence="17">
    <location>
        <begin position="277"/>
        <end position="303"/>
    </location>
</feature>
<evidence type="ECO:0000256" key="17">
    <source>
        <dbReference type="SAM" id="Phobius"/>
    </source>
</evidence>
<feature type="transmembrane region" description="Helical" evidence="17">
    <location>
        <begin position="12"/>
        <end position="33"/>
    </location>
</feature>
<evidence type="ECO:0000256" key="15">
    <source>
        <dbReference type="ARBA" id="ARBA00049902"/>
    </source>
</evidence>
<feature type="transmembrane region" description="Helical" evidence="17">
    <location>
        <begin position="315"/>
        <end position="340"/>
    </location>
</feature>
<keyword evidence="7 17" id="KW-1133">Transmembrane helix</keyword>
<evidence type="ECO:0000256" key="9">
    <source>
        <dbReference type="ARBA" id="ARBA00032370"/>
    </source>
</evidence>
<dbReference type="PROSITE" id="PS00428">
    <property type="entry name" value="FTSW_RODA_SPOVE"/>
    <property type="match status" value="1"/>
</dbReference>
<dbReference type="Proteomes" id="UP000785625">
    <property type="component" value="Unassembled WGS sequence"/>
</dbReference>
<keyword evidence="3" id="KW-0808">Transferase</keyword>
<evidence type="ECO:0000256" key="11">
    <source>
        <dbReference type="ARBA" id="ARBA00038053"/>
    </source>
</evidence>
<evidence type="ECO:0000256" key="5">
    <source>
        <dbReference type="ARBA" id="ARBA00022960"/>
    </source>
</evidence>
<comment type="subcellular location">
    <subcellularLocation>
        <location evidence="1">Membrane</location>
        <topology evidence="1">Multi-pass membrane protein</topology>
    </subcellularLocation>
</comment>
<feature type="transmembrane region" description="Helical" evidence="17">
    <location>
        <begin position="53"/>
        <end position="71"/>
    </location>
</feature>
<dbReference type="InterPro" id="IPR018365">
    <property type="entry name" value="Cell_cycle_FtsW-rel_CS"/>
</dbReference>
<feature type="transmembrane region" description="Helical" evidence="17">
    <location>
        <begin position="107"/>
        <end position="130"/>
    </location>
</feature>
<proteinExistence type="inferred from homology"/>
<feature type="transmembrane region" description="Helical" evidence="17">
    <location>
        <begin position="168"/>
        <end position="185"/>
    </location>
</feature>
<dbReference type="Pfam" id="PF01098">
    <property type="entry name" value="FTSW_RODA_SPOVE"/>
    <property type="match status" value="1"/>
</dbReference>
<dbReference type="EMBL" id="JACJKU010000058">
    <property type="protein sequence ID" value="MBM6941034.1"/>
    <property type="molecule type" value="Genomic_DNA"/>
</dbReference>
<evidence type="ECO:0000256" key="1">
    <source>
        <dbReference type="ARBA" id="ARBA00004141"/>
    </source>
</evidence>
<comment type="function">
    <text evidence="16">Peptidoglycan polymerase that is essential for cell division.</text>
</comment>
<keyword evidence="2" id="KW-0328">Glycosyltransferase</keyword>
<evidence type="ECO:0000256" key="3">
    <source>
        <dbReference type="ARBA" id="ARBA00022679"/>
    </source>
</evidence>
<evidence type="ECO:0000313" key="19">
    <source>
        <dbReference type="Proteomes" id="UP000785625"/>
    </source>
</evidence>
<evidence type="ECO:0000313" key="18">
    <source>
        <dbReference type="EMBL" id="MBM6941034.1"/>
    </source>
</evidence>
<evidence type="ECO:0000256" key="16">
    <source>
        <dbReference type="ARBA" id="ARBA00049966"/>
    </source>
</evidence>
<dbReference type="RefSeq" id="WP_204785310.1">
    <property type="nucleotide sequence ID" value="NZ_JACJKU010000058.1"/>
</dbReference>
<reference evidence="18 19" key="1">
    <citation type="journal article" date="2021" name="Sci. Rep.">
        <title>The distribution of antibiotic resistance genes in chicken gut microbiota commensals.</title>
        <authorList>
            <person name="Juricova H."/>
            <person name="Matiasovicova J."/>
            <person name="Kubasova T."/>
            <person name="Cejkova D."/>
            <person name="Rychlik I."/>
        </authorList>
    </citation>
    <scope>NUCLEOTIDE SEQUENCE [LARGE SCALE GENOMIC DNA]</scope>
    <source>
        <strain evidence="18 19">An574</strain>
    </source>
</reference>
<keyword evidence="19" id="KW-1185">Reference proteome</keyword>
<evidence type="ECO:0000256" key="14">
    <source>
        <dbReference type="ARBA" id="ARBA00044770"/>
    </source>
</evidence>
<dbReference type="EC" id="2.4.99.28" evidence="14"/>
<evidence type="ECO:0000256" key="6">
    <source>
        <dbReference type="ARBA" id="ARBA00022984"/>
    </source>
</evidence>